<gene>
    <name evidence="7" type="ORF">SLEP1_g5572</name>
</gene>
<dbReference type="InterPro" id="IPR017884">
    <property type="entry name" value="SANT_dom"/>
</dbReference>
<reference evidence="7 8" key="1">
    <citation type="journal article" date="2021" name="Commun. Biol.">
        <title>The genome of Shorea leprosula (Dipterocarpaceae) highlights the ecological relevance of drought in aseasonal tropical rainforests.</title>
        <authorList>
            <person name="Ng K.K.S."/>
            <person name="Kobayashi M.J."/>
            <person name="Fawcett J.A."/>
            <person name="Hatakeyama M."/>
            <person name="Paape T."/>
            <person name="Ng C.H."/>
            <person name="Ang C.C."/>
            <person name="Tnah L.H."/>
            <person name="Lee C.T."/>
            <person name="Nishiyama T."/>
            <person name="Sese J."/>
            <person name="O'Brien M.J."/>
            <person name="Copetti D."/>
            <person name="Mohd Noor M.I."/>
            <person name="Ong R.C."/>
            <person name="Putra M."/>
            <person name="Sireger I.Z."/>
            <person name="Indrioko S."/>
            <person name="Kosugi Y."/>
            <person name="Izuno A."/>
            <person name="Isagi Y."/>
            <person name="Lee S.L."/>
            <person name="Shimizu K.K."/>
        </authorList>
    </citation>
    <scope>NUCLEOTIDE SEQUENCE [LARGE SCALE GENOMIC DNA]</scope>
    <source>
        <strain evidence="7">214</strain>
    </source>
</reference>
<feature type="region of interest" description="Disordered" evidence="3">
    <location>
        <begin position="1"/>
        <end position="32"/>
    </location>
</feature>
<feature type="compositionally biased region" description="Basic and acidic residues" evidence="3">
    <location>
        <begin position="1447"/>
        <end position="1465"/>
    </location>
</feature>
<keyword evidence="8" id="KW-1185">Reference proteome</keyword>
<dbReference type="PANTHER" id="PTHR47340:SF1">
    <property type="entry name" value="DUPLICATED HOMEODOMAIN-LIKE SUPERFAMILY PROTEIN"/>
    <property type="match status" value="1"/>
</dbReference>
<dbReference type="PROSITE" id="PS50090">
    <property type="entry name" value="MYB_LIKE"/>
    <property type="match status" value="1"/>
</dbReference>
<feature type="compositionally biased region" description="Low complexity" evidence="3">
    <location>
        <begin position="209"/>
        <end position="231"/>
    </location>
</feature>
<proteinExistence type="predicted"/>
<evidence type="ECO:0000256" key="3">
    <source>
        <dbReference type="SAM" id="MobiDB-lite"/>
    </source>
</evidence>
<feature type="compositionally biased region" description="Polar residues" evidence="3">
    <location>
        <begin position="1490"/>
        <end position="1505"/>
    </location>
</feature>
<dbReference type="SUPFAM" id="SSF46689">
    <property type="entry name" value="Homeodomain-like"/>
    <property type="match status" value="2"/>
</dbReference>
<dbReference type="PROSITE" id="PS51293">
    <property type="entry name" value="SANT"/>
    <property type="match status" value="2"/>
</dbReference>
<dbReference type="InterPro" id="IPR009057">
    <property type="entry name" value="Homeodomain-like_sf"/>
</dbReference>
<organism evidence="7 8">
    <name type="scientific">Rubroshorea leprosula</name>
    <dbReference type="NCBI Taxonomy" id="152421"/>
    <lineage>
        <taxon>Eukaryota</taxon>
        <taxon>Viridiplantae</taxon>
        <taxon>Streptophyta</taxon>
        <taxon>Embryophyta</taxon>
        <taxon>Tracheophyta</taxon>
        <taxon>Spermatophyta</taxon>
        <taxon>Magnoliopsida</taxon>
        <taxon>eudicotyledons</taxon>
        <taxon>Gunneridae</taxon>
        <taxon>Pentapetalae</taxon>
        <taxon>rosids</taxon>
        <taxon>malvids</taxon>
        <taxon>Malvales</taxon>
        <taxon>Dipterocarpaceae</taxon>
        <taxon>Rubroshorea</taxon>
    </lineage>
</organism>
<feature type="domain" description="Myb-like" evidence="4">
    <location>
        <begin position="1028"/>
        <end position="1070"/>
    </location>
</feature>
<evidence type="ECO:0000313" key="8">
    <source>
        <dbReference type="Proteomes" id="UP001054252"/>
    </source>
</evidence>
<dbReference type="Proteomes" id="UP001054252">
    <property type="component" value="Unassembled WGS sequence"/>
</dbReference>
<evidence type="ECO:0000256" key="1">
    <source>
        <dbReference type="ARBA" id="ARBA00004123"/>
    </source>
</evidence>
<dbReference type="PROSITE" id="PS51294">
    <property type="entry name" value="HTH_MYB"/>
    <property type="match status" value="1"/>
</dbReference>
<sequence>MPPEPLPWDRKDCFKERKHERPDPGARWRESLSMSYHHGSSREFARSGAADFRRPPGHGKLGGWHQFAGDPGYGYGPLRSADKMLEAESCRPFFSRGDGKYFRNNVRENRGSYSQRDWKGGHAWETSNGFPNTYGRLDDMNNEQRSVDDMLTYPPHSSSEFVNSCDQLHPKDQHDNRASGGNGLSTGVRSERENSVGSMDWKPLKWNRSGSLSSRGSGFSHSNSSKSLGGLDPTEGKAESQQKNVTPVQSPSGDAAACVTSAAPCEETTSRKKPRLGWGEGLAKYEKKKVEGPDLSANGGGTAVSISNQELNHSMASNLADKSPRVLALSDCASPATPSSVACSSSPGLEEKSFVKAANGDNYISELCGSPSHVSQNQLEEFTFNLEKLDVNSIANLGSSLNELLQPDDHCSVDSSFVRSTAMNKLLLWKGDILKAVEMTESEIDLLENELKSFKRESGESCPSLAISSSFLLEQNQKPCEKQEALSNLSCRPTPLQIDQCGDAVLDTNPVCNGAVEVACADVKDEDIDSPGSATSKFTEPSSVGKAVSPSHIIIDYGECSRDLDALQSTTMEVCVASGCSDVGTGMPACKDGGLLPKISHDAEISESVNCHGIGENISYDVILSANNELAKRASEVFNKFLPKDHCPIDISGVVTSVASWQSDSFIRERFLMRKRDLRLKERILTLKYRAFHHLWKEDMHLLSVRKYRAKSQKKFDVTLRAMHGVYQKHRPSLRSRFSFPAGNLSLVPTMEMINFASKLLSESQAKHQRCALKMPPLILDEKEKQLSRFVSTNGLVEDSCAVEKERSLINPWTSEEKDVFMNKLATFGKDFRKIASFLDHKTTADCVEFYYKNHKSDCFEKTKKKQDLSKQGKSATSTYMVTSGKKWSRERNAASLDILGAASVIAAHAESRNGNRQMSSGRIFLGGCSESKSSRVDDSIAERSSSFDFTGNDRETAAADVLAGICGSLSSEAMSSCITSSVDPGSSEWRCQKVDSLMKWTSSDVTQNVDDDSCSDESCGELDPVDWTDEEKSIFVRAFSSYGKNFSMISRRVRTRSQDQCRVFFSKIRKRLGLDSINPRARNMGTSMSDDANGDGSDMEEACVLESSIVGGKQGSKVDEDLPYVVTMDEVGSDPAGNVNLETDLNNSENNKRMRILDHSNSEAVESVVSDGSWLEVRPQPNCRRHVNYVEHNQLELEPAQESVALTDLETSKDQLTEQCTSVAVSTSVGEVVDACRCNIISETELKSLAQCSTKPLKNDLKVQGPLLAKSKSDDRDEECSAKTISQGFSLSPEVLHPVPLELDSSGKPSVLLAQEVTYAVPNSKSKDSDASKCDKVSNQDRMSSTHDFQDSGEKSSHKSVSGDEYTVSNHGESSQISVLPASTKKEINVDAGCIQHSEVQSLRKSDRDVGSRYLAQDCYLRKCNGSKSQSSIAAISFLSQNLEQPSDHPRAHSRSLSDTEKPCRNGNVRLFGQILNSSGDENDKGTNFMKQSAKSSNSKLNGHNQVDGSTAILKFDRHNYLGLETVPMSFGYWDGSRIQTGFSPLPDSSILMAKYPAAFGNHSAASSKMGQRALPTCGKSNERNLNAVSVFPAMDISSNGGVMDYQMYRGRDGSKVQPFSLDMKSRQEIFSEMQRRNGADVIPTLQQQGRGMVGMNVVGRTGVLGGSTGVSDPVAALRYARSELYGGQNGNIVREEESWRGKEDIGR</sequence>
<evidence type="ECO:0000259" key="6">
    <source>
        <dbReference type="PROSITE" id="PS51294"/>
    </source>
</evidence>
<evidence type="ECO:0000259" key="5">
    <source>
        <dbReference type="PROSITE" id="PS51293"/>
    </source>
</evidence>
<dbReference type="PANTHER" id="PTHR47340">
    <property type="entry name" value="DUPLICATED HOMEODOMAIN-LIKE SUPERFAMILY PROTEIN"/>
    <property type="match status" value="1"/>
</dbReference>
<dbReference type="InterPro" id="IPR001005">
    <property type="entry name" value="SANT/Myb"/>
</dbReference>
<feature type="domain" description="SANT" evidence="5">
    <location>
        <begin position="808"/>
        <end position="859"/>
    </location>
</feature>
<feature type="compositionally biased region" description="Basic and acidic residues" evidence="3">
    <location>
        <begin position="7"/>
        <end position="30"/>
    </location>
</feature>
<feature type="compositionally biased region" description="Polar residues" evidence="3">
    <location>
        <begin position="241"/>
        <end position="252"/>
    </location>
</feature>
<feature type="domain" description="HTH myb-type" evidence="6">
    <location>
        <begin position="1028"/>
        <end position="1074"/>
    </location>
</feature>
<dbReference type="GO" id="GO:0005634">
    <property type="term" value="C:nucleus"/>
    <property type="evidence" value="ECO:0007669"/>
    <property type="project" value="UniProtKB-SubCell"/>
</dbReference>
<evidence type="ECO:0000313" key="7">
    <source>
        <dbReference type="EMBL" id="GKU91746.1"/>
    </source>
</evidence>
<dbReference type="Pfam" id="PF00249">
    <property type="entry name" value="Myb_DNA-binding"/>
    <property type="match status" value="2"/>
</dbReference>
<name>A0AAV5I279_9ROSI</name>
<comment type="subcellular location">
    <subcellularLocation>
        <location evidence="1">Nucleus</location>
    </subcellularLocation>
</comment>
<dbReference type="Gene3D" id="1.20.58.1880">
    <property type="match status" value="1"/>
</dbReference>
<dbReference type="InterPro" id="IPR017930">
    <property type="entry name" value="Myb_dom"/>
</dbReference>
<dbReference type="SMART" id="SM00717">
    <property type="entry name" value="SANT"/>
    <property type="match status" value="2"/>
</dbReference>
<protein>
    <recommendedName>
        <fullName evidence="9">Nuclear receptor corepressor 1</fullName>
    </recommendedName>
</protein>
<feature type="compositionally biased region" description="Basic and acidic residues" evidence="3">
    <location>
        <begin position="1326"/>
        <end position="1358"/>
    </location>
</feature>
<feature type="region of interest" description="Disordered" evidence="3">
    <location>
        <begin position="1325"/>
        <end position="1381"/>
    </location>
</feature>
<evidence type="ECO:0000256" key="2">
    <source>
        <dbReference type="ARBA" id="ARBA00023242"/>
    </source>
</evidence>
<comment type="caution">
    <text evidence="7">The sequence shown here is derived from an EMBL/GenBank/DDBJ whole genome shotgun (WGS) entry which is preliminary data.</text>
</comment>
<dbReference type="EMBL" id="BPVZ01000005">
    <property type="protein sequence ID" value="GKU91746.1"/>
    <property type="molecule type" value="Genomic_DNA"/>
</dbReference>
<feature type="compositionally biased region" description="Polar residues" evidence="3">
    <location>
        <begin position="155"/>
        <end position="166"/>
    </location>
</feature>
<feature type="region of interest" description="Disordered" evidence="3">
    <location>
        <begin position="1444"/>
        <end position="1505"/>
    </location>
</feature>
<accession>A0AAV5I279</accession>
<dbReference type="Gene3D" id="1.10.10.60">
    <property type="entry name" value="Homeodomain-like"/>
    <property type="match status" value="1"/>
</dbReference>
<dbReference type="CDD" id="cd00167">
    <property type="entry name" value="SANT"/>
    <property type="match status" value="1"/>
</dbReference>
<feature type="compositionally biased region" description="Polar residues" evidence="3">
    <location>
        <begin position="1368"/>
        <end position="1379"/>
    </location>
</feature>
<feature type="region of interest" description="Disordered" evidence="3">
    <location>
        <begin position="147"/>
        <end position="255"/>
    </location>
</feature>
<evidence type="ECO:0008006" key="9">
    <source>
        <dbReference type="Google" id="ProtNLM"/>
    </source>
</evidence>
<feature type="domain" description="SANT" evidence="5">
    <location>
        <begin position="1023"/>
        <end position="1074"/>
    </location>
</feature>
<evidence type="ECO:0000259" key="4">
    <source>
        <dbReference type="PROSITE" id="PS50090"/>
    </source>
</evidence>
<keyword evidence="2" id="KW-0539">Nucleus</keyword>
<feature type="compositionally biased region" description="Basic and acidic residues" evidence="3">
    <location>
        <begin position="168"/>
        <end position="177"/>
    </location>
</feature>